<evidence type="ECO:0000313" key="4">
    <source>
        <dbReference type="EMBL" id="KAK4656415.1"/>
    </source>
</evidence>
<dbReference type="Gene3D" id="1.25.10.10">
    <property type="entry name" value="Leucine-rich Repeat Variant"/>
    <property type="match status" value="3"/>
</dbReference>
<keyword evidence="2" id="KW-0472">Membrane</keyword>
<dbReference type="InterPro" id="IPR029058">
    <property type="entry name" value="AB_hydrolase_fold"/>
</dbReference>
<dbReference type="InterPro" id="IPR027417">
    <property type="entry name" value="P-loop_NTPase"/>
</dbReference>
<evidence type="ECO:0000256" key="2">
    <source>
        <dbReference type="SAM" id="Phobius"/>
    </source>
</evidence>
<feature type="transmembrane region" description="Helical" evidence="2">
    <location>
        <begin position="170"/>
        <end position="188"/>
    </location>
</feature>
<keyword evidence="2" id="KW-0812">Transmembrane</keyword>
<dbReference type="PANTHER" id="PTHR46844">
    <property type="entry name" value="SLR5058 PROTEIN"/>
    <property type="match status" value="1"/>
</dbReference>
<keyword evidence="5" id="KW-1185">Reference proteome</keyword>
<dbReference type="RefSeq" id="XP_062745390.1">
    <property type="nucleotide sequence ID" value="XM_062883588.1"/>
</dbReference>
<accession>A0ABR0GL12</accession>
<dbReference type="InterPro" id="IPR016024">
    <property type="entry name" value="ARM-type_fold"/>
</dbReference>
<dbReference type="InterPro" id="IPR007111">
    <property type="entry name" value="NACHT_NTPase"/>
</dbReference>
<sequence>MPSVNLSQAMHLIGWTTALSLLAGAIAFGLWFYPTFARSKPAPSSQTRDSSGPARSTRQDVHLCQVNPAKNETDTDIDIIAIHGLDTKSPDTWTWADPNDPNNTVNWLADPRMLPSQVEAARIFTCDWPADLLQPSDLVQKTDDEIALLLFEGIKRDLLRTHDKKKVDRPILFIASCLGGIILAKALVGADYKSSSYYSLRTATRGIIFLATPFGGTSFEDVTIWADPGLTVWALIRRREVSNLIGWVKGSTFPLEALVRRFTRLCQDNHNPCHVFCFYELGKTNLWRKVFPWLPASLPGWKQLVHMKSATLQIVFEPLPLNRTHRLMNKFDGPKCPDYKQVSGKIQEFLTKICNGTPLAQADARIRNVHYSLERLKIERLSGDLLPMDRCYINLAIVEWPGDNATRGGKGDTAQQSSPFSLLARLNVETPDKTIEVTLPTLFEPRESQDGQKKQPSRILIRGRAGVGKTTLCKKIAHDFKYNNLWQGLFSRVLWVPLRNLKVEKRQSAGYNFRDLFYHEYFSQDLEGRELSEALWRALKDTKSGRTLFILDGFDEVSQGLGGDMSVFLEELLNQPNVIITARPNARLPPRLDPLDLELETIGFYPDQITAYIQNTFTDRDTRERDLEKIKEVQSFLQRHPLMQGLMRIPIQLDAFCYTWNGFPREGVPETMTAVYKAIEASLWKKDILKLQKKKDGEPLTGDQIKKASRKKIESFVEQELRFLECLAFLGFYDDVIDFDWELRNAVSDRFASDLLLDKDLPCLSFLRTSDPSSNDQDRNYHFLHLTFQEYFAARYFIRQWKDKQQLNCLQLSRDNCNNMEPATFLEKYKYDPRYDIFWRFVAGLLDADDMALDFFQMIEKEPRDLLGPTHQRLVMHCLSEVERKESNFTGLRARLENQLEQWLLFEFDSTGNSKLVHEMECPGHVLCNVLTQASEGERTVLLDSISRRTAVPLNVIEVVSPWLTNHTSARQCVAILRMIGNQHNNLPDRIHQSIAARLEDKDRHVREETMEALQGRVGLPEQVLQIIAALLEHKKGGVRRATIKALQGRADLPDQVLQSIAARLEDENGGVRWVAIEALRGRADLPDQVLQSIAARLEDEDRGVRGAAIEALQDRADLPDQVLQSIAARLEDENGGVREAAIKALRGRAELPDKVLQSIAARLEDEDGGVWGVRWAAIEALRGRADLPDQVLQSIAARLEDENGDVRWAAIEALRGRTDLPDQVLQSIAARLEDENGGVREAAIKALRGRAELPDQVLQSIAARLEDEDWRVRRAAIKALRDRTDLPDQVLQSIVARLEHEDGGVREAAIEALQDRADLPDQVLQSIAARLEDENGGIRWAAIEALLYQSALSLDVLIPYIRSFYEALLKKSFRKHLYLYASERSFIGTNLGHISLTSEQHNVKEVVRKLVLEKGATNVNDGRRRLPSILAAENWEEAVV</sequence>
<dbReference type="InterPro" id="IPR055496">
    <property type="entry name" value="DUF7068"/>
</dbReference>
<name>A0ABR0GL12_9PEZI</name>
<dbReference type="PROSITE" id="PS50837">
    <property type="entry name" value="NACHT"/>
    <property type="match status" value="1"/>
</dbReference>
<gene>
    <name evidence="4" type="ORF">QC762_0060150</name>
</gene>
<protein>
    <recommendedName>
        <fullName evidence="3">NACHT domain-containing protein</fullName>
    </recommendedName>
</protein>
<feature type="domain" description="NACHT" evidence="3">
    <location>
        <begin position="457"/>
        <end position="588"/>
    </location>
</feature>
<evidence type="ECO:0000259" key="3">
    <source>
        <dbReference type="PROSITE" id="PS50837"/>
    </source>
</evidence>
<reference evidence="4 5" key="1">
    <citation type="journal article" date="2023" name="bioRxiv">
        <title>High-quality genome assemblies of four members of thePodospora anserinaspecies complex.</title>
        <authorList>
            <person name="Ament-Velasquez S.L."/>
            <person name="Vogan A.A."/>
            <person name="Wallerman O."/>
            <person name="Hartmann F."/>
            <person name="Gautier V."/>
            <person name="Silar P."/>
            <person name="Giraud T."/>
            <person name="Johannesson H."/>
        </authorList>
    </citation>
    <scope>NUCLEOTIDE SEQUENCE [LARGE SCALE GENOMIC DNA]</scope>
    <source>
        <strain evidence="4 5">CBS 415.72m</strain>
    </source>
</reference>
<dbReference type="SUPFAM" id="SSF48371">
    <property type="entry name" value="ARM repeat"/>
    <property type="match status" value="1"/>
</dbReference>
<dbReference type="SUPFAM" id="SSF52540">
    <property type="entry name" value="P-loop containing nucleoside triphosphate hydrolases"/>
    <property type="match status" value="1"/>
</dbReference>
<dbReference type="Pfam" id="PF13646">
    <property type="entry name" value="HEAT_2"/>
    <property type="match status" value="2"/>
</dbReference>
<dbReference type="Gene3D" id="3.40.50.300">
    <property type="entry name" value="P-loop containing nucleotide triphosphate hydrolases"/>
    <property type="match status" value="1"/>
</dbReference>
<comment type="caution">
    <text evidence="4">The sequence shown here is derived from an EMBL/GenBank/DDBJ whole genome shotgun (WGS) entry which is preliminary data.</text>
</comment>
<dbReference type="PANTHER" id="PTHR46844:SF1">
    <property type="entry name" value="SLR5058 PROTEIN"/>
    <property type="match status" value="1"/>
</dbReference>
<dbReference type="GeneID" id="87903229"/>
<dbReference type="Proteomes" id="UP001323405">
    <property type="component" value="Unassembled WGS sequence"/>
</dbReference>
<dbReference type="Pfam" id="PF23238">
    <property type="entry name" value="DUF7068"/>
    <property type="match status" value="1"/>
</dbReference>
<evidence type="ECO:0000256" key="1">
    <source>
        <dbReference type="SAM" id="MobiDB-lite"/>
    </source>
</evidence>
<dbReference type="SUPFAM" id="SSF53474">
    <property type="entry name" value="alpha/beta-Hydrolases"/>
    <property type="match status" value="1"/>
</dbReference>
<feature type="transmembrane region" description="Helical" evidence="2">
    <location>
        <begin position="12"/>
        <end position="33"/>
    </location>
</feature>
<evidence type="ECO:0000313" key="5">
    <source>
        <dbReference type="Proteomes" id="UP001323405"/>
    </source>
</evidence>
<feature type="region of interest" description="Disordered" evidence="1">
    <location>
        <begin position="39"/>
        <end position="61"/>
    </location>
</feature>
<keyword evidence="2" id="KW-1133">Transmembrane helix</keyword>
<dbReference type="EMBL" id="JAFFHA010000005">
    <property type="protein sequence ID" value="KAK4656415.1"/>
    <property type="molecule type" value="Genomic_DNA"/>
</dbReference>
<dbReference type="InterPro" id="IPR011989">
    <property type="entry name" value="ARM-like"/>
</dbReference>
<proteinExistence type="predicted"/>
<organism evidence="4 5">
    <name type="scientific">Podospora pseudocomata</name>
    <dbReference type="NCBI Taxonomy" id="2093779"/>
    <lineage>
        <taxon>Eukaryota</taxon>
        <taxon>Fungi</taxon>
        <taxon>Dikarya</taxon>
        <taxon>Ascomycota</taxon>
        <taxon>Pezizomycotina</taxon>
        <taxon>Sordariomycetes</taxon>
        <taxon>Sordariomycetidae</taxon>
        <taxon>Sordariales</taxon>
        <taxon>Podosporaceae</taxon>
        <taxon>Podospora</taxon>
    </lineage>
</organism>
<dbReference type="Pfam" id="PF05729">
    <property type="entry name" value="NACHT"/>
    <property type="match status" value="1"/>
</dbReference>
<feature type="compositionally biased region" description="Polar residues" evidence="1">
    <location>
        <begin position="42"/>
        <end position="56"/>
    </location>
</feature>